<dbReference type="PANTHER" id="PTHR43649">
    <property type="entry name" value="ARABINOSE-BINDING PROTEIN-RELATED"/>
    <property type="match status" value="1"/>
</dbReference>
<dbReference type="EMBL" id="LT629792">
    <property type="protein sequence ID" value="SDT85495.1"/>
    <property type="molecule type" value="Genomic_DNA"/>
</dbReference>
<feature type="compositionally biased region" description="Polar residues" evidence="3">
    <location>
        <begin position="13"/>
        <end position="23"/>
    </location>
</feature>
<keyword evidence="2" id="KW-0813">Transport</keyword>
<name>A0ABY0V4Q6_9ACTO</name>
<dbReference type="InterPro" id="IPR050490">
    <property type="entry name" value="Bact_solute-bd_prot1"/>
</dbReference>
<dbReference type="Proteomes" id="UP000198976">
    <property type="component" value="Chromosome I"/>
</dbReference>
<proteinExistence type="inferred from homology"/>
<comment type="similarity">
    <text evidence="1">Belongs to the bacterial solute-binding protein 1 family.</text>
</comment>
<feature type="region of interest" description="Disordered" evidence="3">
    <location>
        <begin position="1"/>
        <end position="37"/>
    </location>
</feature>
<evidence type="ECO:0000256" key="2">
    <source>
        <dbReference type="ARBA" id="ARBA00022448"/>
    </source>
</evidence>
<dbReference type="Pfam" id="PF01547">
    <property type="entry name" value="SBP_bac_1"/>
    <property type="match status" value="1"/>
</dbReference>
<dbReference type="RefSeq" id="WP_257525606.1">
    <property type="nucleotide sequence ID" value="NZ_LT629792.1"/>
</dbReference>
<dbReference type="InterPro" id="IPR006059">
    <property type="entry name" value="SBP"/>
</dbReference>
<keyword evidence="5" id="KW-1185">Reference proteome</keyword>
<gene>
    <name evidence="4" type="ORF">SAMN04489714_0075</name>
</gene>
<evidence type="ECO:0000256" key="1">
    <source>
        <dbReference type="ARBA" id="ARBA00008520"/>
    </source>
</evidence>
<sequence>MYSHASPLEHSPLESQCSSSTHTSKPDAHGATRPPRQPRMRRALIAALAVCACGALASCGTPQAQEKTELDFFQFKGEAKTDFEEIAADFEAENPDIDIVINQSADADTAIRTLLVKNRPPDVITLNGNGKFADLARAGVFHDFSGDPLLEHINPAVQDILADLGNAEGEVNGVGYLNNADGIIYNRQIFKEQGLEVPSTWEELLDVCEKLKAAGITPFYGTVADAWTTLPSFNGLGAYAARDGFFDTMREQGTDIGPDSAVSFQKNFTEPMQRQLTLFGYAQDGWRARTYDDGNAAFANGEVAMLMQGIWALNPIRQANPDVDAAIFPYPAPEGEGADQRLLVTGVDVVVTMGKGAAHPEEARRFFDYLFQPEVIEKVAKSQSMFPSLREADYPDDPAIQELAPFFDGGHIAGFVDHHVPASIRLDPLVQQGLFDADPSVTLQQLDRQWREYAARTVE</sequence>
<evidence type="ECO:0000313" key="5">
    <source>
        <dbReference type="Proteomes" id="UP000198976"/>
    </source>
</evidence>
<reference evidence="4 5" key="1">
    <citation type="submission" date="2016-10" db="EMBL/GenBank/DDBJ databases">
        <authorList>
            <person name="Varghese N."/>
            <person name="Submissions S."/>
        </authorList>
    </citation>
    <scope>NUCLEOTIDE SEQUENCE [LARGE SCALE GENOMIC DNA]</scope>
    <source>
        <strain evidence="4 5">DSM 9169</strain>
    </source>
</reference>
<dbReference type="PANTHER" id="PTHR43649:SF29">
    <property type="entry name" value="OSMOPROTECTIVE COMPOUNDS-BINDING PROTEIN GGTB"/>
    <property type="match status" value="1"/>
</dbReference>
<organism evidence="4 5">
    <name type="scientific">Schaalia radingae</name>
    <dbReference type="NCBI Taxonomy" id="131110"/>
    <lineage>
        <taxon>Bacteria</taxon>
        <taxon>Bacillati</taxon>
        <taxon>Actinomycetota</taxon>
        <taxon>Actinomycetes</taxon>
        <taxon>Actinomycetales</taxon>
        <taxon>Actinomycetaceae</taxon>
        <taxon>Schaalia</taxon>
    </lineage>
</organism>
<evidence type="ECO:0000256" key="3">
    <source>
        <dbReference type="SAM" id="MobiDB-lite"/>
    </source>
</evidence>
<dbReference type="SUPFAM" id="SSF53850">
    <property type="entry name" value="Periplasmic binding protein-like II"/>
    <property type="match status" value="1"/>
</dbReference>
<evidence type="ECO:0000313" key="4">
    <source>
        <dbReference type="EMBL" id="SDT85495.1"/>
    </source>
</evidence>
<accession>A0ABY0V4Q6</accession>
<protein>
    <submittedName>
        <fullName evidence="4">Carbohydrate ABC transporter substrate-binding protein, CUT1 family</fullName>
    </submittedName>
</protein>
<dbReference type="Gene3D" id="3.40.190.10">
    <property type="entry name" value="Periplasmic binding protein-like II"/>
    <property type="match status" value="2"/>
</dbReference>